<proteinExistence type="predicted"/>
<evidence type="ECO:0000313" key="2">
    <source>
        <dbReference type="EMBL" id="KAL2086367.1"/>
    </source>
</evidence>
<dbReference type="AlphaFoldDB" id="A0ABD1JH33"/>
<sequence>MSDFYQYVTCPTRRGKILDLCYGTVRDAYKSIQLPPLGSVDHNCIQLIPKYRSALRREQVQIKEVKEWTEESVMCLQECYDCTVWDTFKESCNDLDELTDVVCSYVAFCRDMIIPCKQIKIYPNNKPWANGSIKNCIRKKRQAHKHGNATDFHAATKELKTEIFKAKQRYKSKLEQKMAENNLGSAWSSMKTIAGIKNQSSSSHISLEGFKSENELANALNCFYNRFDTFDFSQEVDELQYKLKNDQHTYITYREVENVFYRTKNNKSHGPDNSPVDRCRFSCESICGRVIKLCTRELSPIFHFIFNKSLQTQYVPKVWKHAVVVPVPKSGRPKTLNDFRPIALTSIVMKHFERLVRSQILSHTEHALDPMQFAYRPNRGVEDATLTLLHVLLKHLEGSGSHAQILFIDFSSALNTIQPNILVNRLLAQLT</sequence>
<accession>A0ABD1JH33</accession>
<evidence type="ECO:0000259" key="1">
    <source>
        <dbReference type="PROSITE" id="PS50878"/>
    </source>
</evidence>
<dbReference type="EMBL" id="JBHFQA010000015">
    <property type="protein sequence ID" value="KAL2086367.1"/>
    <property type="molecule type" value="Genomic_DNA"/>
</dbReference>
<comment type="caution">
    <text evidence="2">The sequence shown here is derived from an EMBL/GenBank/DDBJ whole genome shotgun (WGS) entry which is preliminary data.</text>
</comment>
<name>A0ABD1JH33_9TELE</name>
<reference evidence="2 3" key="1">
    <citation type="submission" date="2024-09" db="EMBL/GenBank/DDBJ databases">
        <title>A chromosome-level genome assembly of Gray's grenadier anchovy, Coilia grayii.</title>
        <authorList>
            <person name="Fu Z."/>
        </authorList>
    </citation>
    <scope>NUCLEOTIDE SEQUENCE [LARGE SCALE GENOMIC DNA]</scope>
    <source>
        <strain evidence="2">G4</strain>
        <tissue evidence="2">Muscle</tissue>
    </source>
</reference>
<gene>
    <name evidence="2" type="ORF">ACEWY4_017426</name>
</gene>
<dbReference type="InterPro" id="IPR000477">
    <property type="entry name" value="RT_dom"/>
</dbReference>
<evidence type="ECO:0000313" key="3">
    <source>
        <dbReference type="Proteomes" id="UP001591681"/>
    </source>
</evidence>
<dbReference type="PANTHER" id="PTHR47510:SF3">
    <property type="entry name" value="ENDO_EXONUCLEASE_PHOSPHATASE DOMAIN-CONTAINING PROTEIN"/>
    <property type="match status" value="1"/>
</dbReference>
<feature type="domain" description="Reverse transcriptase" evidence="1">
    <location>
        <begin position="308"/>
        <end position="431"/>
    </location>
</feature>
<dbReference type="PROSITE" id="PS50878">
    <property type="entry name" value="RT_POL"/>
    <property type="match status" value="1"/>
</dbReference>
<keyword evidence="3" id="KW-1185">Reference proteome</keyword>
<protein>
    <recommendedName>
        <fullName evidence="1">Reverse transcriptase domain-containing protein</fullName>
    </recommendedName>
</protein>
<organism evidence="2 3">
    <name type="scientific">Coilia grayii</name>
    <name type="common">Gray's grenadier anchovy</name>
    <dbReference type="NCBI Taxonomy" id="363190"/>
    <lineage>
        <taxon>Eukaryota</taxon>
        <taxon>Metazoa</taxon>
        <taxon>Chordata</taxon>
        <taxon>Craniata</taxon>
        <taxon>Vertebrata</taxon>
        <taxon>Euteleostomi</taxon>
        <taxon>Actinopterygii</taxon>
        <taxon>Neopterygii</taxon>
        <taxon>Teleostei</taxon>
        <taxon>Clupei</taxon>
        <taxon>Clupeiformes</taxon>
        <taxon>Clupeoidei</taxon>
        <taxon>Engraulidae</taxon>
        <taxon>Coilinae</taxon>
        <taxon>Coilia</taxon>
    </lineage>
</organism>
<dbReference type="PANTHER" id="PTHR47510">
    <property type="entry name" value="REVERSE TRANSCRIPTASE DOMAIN-CONTAINING PROTEIN"/>
    <property type="match status" value="1"/>
</dbReference>
<dbReference type="Proteomes" id="UP001591681">
    <property type="component" value="Unassembled WGS sequence"/>
</dbReference>